<feature type="transmembrane region" description="Helical" evidence="2">
    <location>
        <begin position="20"/>
        <end position="39"/>
    </location>
</feature>
<keyword evidence="2" id="KW-1133">Transmembrane helix</keyword>
<feature type="transmembrane region" description="Helical" evidence="2">
    <location>
        <begin position="80"/>
        <end position="108"/>
    </location>
</feature>
<reference evidence="3 4" key="1">
    <citation type="submission" date="2023-08" db="EMBL/GenBank/DDBJ databases">
        <title>Annotated Genome Sequence of Vanrija albida AlHP1.</title>
        <authorList>
            <person name="Herzog R."/>
        </authorList>
    </citation>
    <scope>NUCLEOTIDE SEQUENCE [LARGE SCALE GENOMIC DNA]</scope>
    <source>
        <strain evidence="3 4">AlHP1</strain>
    </source>
</reference>
<proteinExistence type="predicted"/>
<dbReference type="EMBL" id="JBBXJM010000006">
    <property type="protein sequence ID" value="KAL1406622.1"/>
    <property type="molecule type" value="Genomic_DNA"/>
</dbReference>
<feature type="transmembrane region" description="Helical" evidence="2">
    <location>
        <begin position="169"/>
        <end position="189"/>
    </location>
</feature>
<feature type="transmembrane region" description="Helical" evidence="2">
    <location>
        <begin position="233"/>
        <end position="254"/>
    </location>
</feature>
<evidence type="ECO:0000256" key="2">
    <source>
        <dbReference type="SAM" id="Phobius"/>
    </source>
</evidence>
<keyword evidence="2" id="KW-0472">Membrane</keyword>
<feature type="transmembrane region" description="Helical" evidence="2">
    <location>
        <begin position="129"/>
        <end position="149"/>
    </location>
</feature>
<gene>
    <name evidence="3" type="ORF">Q8F55_008328</name>
</gene>
<dbReference type="GeneID" id="95989371"/>
<feature type="region of interest" description="Disordered" evidence="1">
    <location>
        <begin position="270"/>
        <end position="295"/>
    </location>
</feature>
<organism evidence="3 4">
    <name type="scientific">Vanrija albida</name>
    <dbReference type="NCBI Taxonomy" id="181172"/>
    <lineage>
        <taxon>Eukaryota</taxon>
        <taxon>Fungi</taxon>
        <taxon>Dikarya</taxon>
        <taxon>Basidiomycota</taxon>
        <taxon>Agaricomycotina</taxon>
        <taxon>Tremellomycetes</taxon>
        <taxon>Trichosporonales</taxon>
        <taxon>Trichosporonaceae</taxon>
        <taxon>Vanrija</taxon>
    </lineage>
</organism>
<sequence length="314" mass="33636">MPAPVNPFDAMSQSISAPQSIVFAVVFALLMLVLTVRVVKGSAPTFCYRVLALFSAVRVATFIVRYLVTRAHPTDSDYKTLLIVAGVLVVAGFLFYCEAILELLVVWYAGVRGADLSGFQVQIKRVRHLVLVGISALGIVGAINEVNAVSDGDTSAYNTAKILRQASGGLFLAVSVLALLAVLAVACLGRAAHSTVRVAPGAAVLFTMIAAMTVECVYRVWSASTTSGFVVKQTALDVLLVVPELVILILFAVLSFDDGDVHFVGTRGKHHRLQQDSPENGYPLNPGTQLPMGQYQSEYEQPYGQPYGQPAYGK</sequence>
<comment type="caution">
    <text evidence="3">The sequence shown here is derived from an EMBL/GenBank/DDBJ whole genome shotgun (WGS) entry which is preliminary data.</text>
</comment>
<keyword evidence="4" id="KW-1185">Reference proteome</keyword>
<evidence type="ECO:0000313" key="3">
    <source>
        <dbReference type="EMBL" id="KAL1406622.1"/>
    </source>
</evidence>
<feature type="transmembrane region" description="Helical" evidence="2">
    <location>
        <begin position="201"/>
        <end position="221"/>
    </location>
</feature>
<keyword evidence="2" id="KW-0812">Transmembrane</keyword>
<evidence type="ECO:0000313" key="4">
    <source>
        <dbReference type="Proteomes" id="UP001565368"/>
    </source>
</evidence>
<dbReference type="Proteomes" id="UP001565368">
    <property type="component" value="Unassembled WGS sequence"/>
</dbReference>
<accession>A0ABR3PW97</accession>
<name>A0ABR3PW97_9TREE</name>
<dbReference type="RefSeq" id="XP_069206566.1">
    <property type="nucleotide sequence ID" value="XM_069356725.1"/>
</dbReference>
<evidence type="ECO:0000256" key="1">
    <source>
        <dbReference type="SAM" id="MobiDB-lite"/>
    </source>
</evidence>
<protein>
    <submittedName>
        <fullName evidence="3">Uncharacterized protein</fullName>
    </submittedName>
</protein>
<feature type="transmembrane region" description="Helical" evidence="2">
    <location>
        <begin position="46"/>
        <end position="68"/>
    </location>
</feature>